<dbReference type="SUPFAM" id="SSF48508">
    <property type="entry name" value="Nuclear receptor ligand-binding domain"/>
    <property type="match status" value="1"/>
</dbReference>
<name>A0A814NXC7_9BILA</name>
<keyword evidence="7" id="KW-0675">Receptor</keyword>
<dbReference type="GO" id="GO:0030154">
    <property type="term" value="P:cell differentiation"/>
    <property type="evidence" value="ECO:0007669"/>
    <property type="project" value="TreeGrafter"/>
</dbReference>
<evidence type="ECO:0000256" key="3">
    <source>
        <dbReference type="ARBA" id="ARBA00022833"/>
    </source>
</evidence>
<dbReference type="EMBL" id="CAJNOC010007423">
    <property type="protein sequence ID" value="CAF1098650.1"/>
    <property type="molecule type" value="Genomic_DNA"/>
</dbReference>
<dbReference type="InterPro" id="IPR000536">
    <property type="entry name" value="Nucl_hrmn_rcpt_lig-bd"/>
</dbReference>
<protein>
    <recommendedName>
        <fullName evidence="8">NR LBD domain-containing protein</fullName>
    </recommendedName>
</protein>
<dbReference type="PROSITE" id="PS51843">
    <property type="entry name" value="NR_LBD"/>
    <property type="match status" value="1"/>
</dbReference>
<evidence type="ECO:0000256" key="6">
    <source>
        <dbReference type="ARBA" id="ARBA00023163"/>
    </source>
</evidence>
<keyword evidence="2" id="KW-0863">Zinc-finger</keyword>
<evidence type="ECO:0000259" key="8">
    <source>
        <dbReference type="PROSITE" id="PS51843"/>
    </source>
</evidence>
<dbReference type="GO" id="GO:0004879">
    <property type="term" value="F:nuclear receptor activity"/>
    <property type="evidence" value="ECO:0007669"/>
    <property type="project" value="TreeGrafter"/>
</dbReference>
<dbReference type="GO" id="GO:0008270">
    <property type="term" value="F:zinc ion binding"/>
    <property type="evidence" value="ECO:0007669"/>
    <property type="project" value="UniProtKB-KW"/>
</dbReference>
<comment type="caution">
    <text evidence="9">The sequence shown here is derived from an EMBL/GenBank/DDBJ whole genome shotgun (WGS) entry which is preliminary data.</text>
</comment>
<dbReference type="InterPro" id="IPR035500">
    <property type="entry name" value="NHR-like_dom_sf"/>
</dbReference>
<dbReference type="AlphaFoldDB" id="A0A814NXC7"/>
<evidence type="ECO:0000256" key="4">
    <source>
        <dbReference type="ARBA" id="ARBA00023015"/>
    </source>
</evidence>
<dbReference type="PANTHER" id="PTHR24082">
    <property type="entry name" value="NUCLEAR HORMONE RECEPTOR"/>
    <property type="match status" value="1"/>
</dbReference>
<dbReference type="GO" id="GO:0000978">
    <property type="term" value="F:RNA polymerase II cis-regulatory region sequence-specific DNA binding"/>
    <property type="evidence" value="ECO:0007669"/>
    <property type="project" value="TreeGrafter"/>
</dbReference>
<dbReference type="OrthoDB" id="6355676at2759"/>
<accession>A0A814NXC7</accession>
<dbReference type="Gene3D" id="1.10.565.10">
    <property type="entry name" value="Retinoid X Receptor"/>
    <property type="match status" value="1"/>
</dbReference>
<evidence type="ECO:0000313" key="10">
    <source>
        <dbReference type="Proteomes" id="UP000663879"/>
    </source>
</evidence>
<proteinExistence type="predicted"/>
<keyword evidence="10" id="KW-1185">Reference proteome</keyword>
<evidence type="ECO:0000256" key="5">
    <source>
        <dbReference type="ARBA" id="ARBA00023125"/>
    </source>
</evidence>
<feature type="domain" description="NR LBD" evidence="8">
    <location>
        <begin position="61"/>
        <end position="309"/>
    </location>
</feature>
<keyword evidence="5" id="KW-0238">DNA-binding</keyword>
<dbReference type="InterPro" id="IPR001723">
    <property type="entry name" value="Nuclear_hrmn_rcpt"/>
</dbReference>
<dbReference type="InterPro" id="IPR050234">
    <property type="entry name" value="Nuclear_hormone_rcpt_NR1"/>
</dbReference>
<dbReference type="GO" id="GO:0045944">
    <property type="term" value="P:positive regulation of transcription by RNA polymerase II"/>
    <property type="evidence" value="ECO:0007669"/>
    <property type="project" value="TreeGrafter"/>
</dbReference>
<dbReference type="PRINTS" id="PR00398">
    <property type="entry name" value="STRDHORMONER"/>
</dbReference>
<keyword evidence="3" id="KW-0862">Zinc</keyword>
<dbReference type="GO" id="GO:0000122">
    <property type="term" value="P:negative regulation of transcription by RNA polymerase II"/>
    <property type="evidence" value="ECO:0007669"/>
    <property type="project" value="TreeGrafter"/>
</dbReference>
<dbReference type="PANTHER" id="PTHR24082:SF283">
    <property type="entry name" value="NUCLEAR HORMONE RECEPTOR HR96"/>
    <property type="match status" value="1"/>
</dbReference>
<evidence type="ECO:0000256" key="7">
    <source>
        <dbReference type="ARBA" id="ARBA00023170"/>
    </source>
</evidence>
<evidence type="ECO:0000256" key="2">
    <source>
        <dbReference type="ARBA" id="ARBA00022771"/>
    </source>
</evidence>
<sequence>MNSNDCLDEKIHYLNTSAQMEHFKTTLDQFYLEISQMDPPGDINNVKCDLIETSNKKLKETEKILVNTLVSLYHFSRSINPIDLNVESKLMSLRGQRNRLSSVKIKAILANFLSIPIKRVITFAKMLPDFIELDQNDQLNLIQAGTLEITICSSSSMYDREMNKFENLISKENHVQNSDNLKLEFLKRLWTEDLYEKTVVFLKSINDFNLGERGLVIFLILILFSPDRPRLINRNKIEKIQSKFSFLLEKYMIWKDGLNETTKKNYSNVLLKLRELRELAEMHSSLILDADLSALEPFPLAFISNKKEESSLVQRTDTREEPLSNEL</sequence>
<evidence type="ECO:0000256" key="1">
    <source>
        <dbReference type="ARBA" id="ARBA00022723"/>
    </source>
</evidence>
<dbReference type="SMART" id="SM00430">
    <property type="entry name" value="HOLI"/>
    <property type="match status" value="1"/>
</dbReference>
<dbReference type="Proteomes" id="UP000663879">
    <property type="component" value="Unassembled WGS sequence"/>
</dbReference>
<organism evidence="9 10">
    <name type="scientific">Brachionus calyciflorus</name>
    <dbReference type="NCBI Taxonomy" id="104777"/>
    <lineage>
        <taxon>Eukaryota</taxon>
        <taxon>Metazoa</taxon>
        <taxon>Spiralia</taxon>
        <taxon>Gnathifera</taxon>
        <taxon>Rotifera</taxon>
        <taxon>Eurotatoria</taxon>
        <taxon>Monogononta</taxon>
        <taxon>Pseudotrocha</taxon>
        <taxon>Ploima</taxon>
        <taxon>Brachionidae</taxon>
        <taxon>Brachionus</taxon>
    </lineage>
</organism>
<keyword evidence="4" id="KW-0805">Transcription regulation</keyword>
<evidence type="ECO:0000313" key="9">
    <source>
        <dbReference type="EMBL" id="CAF1098650.1"/>
    </source>
</evidence>
<keyword evidence="1" id="KW-0479">Metal-binding</keyword>
<dbReference type="Pfam" id="PF00104">
    <property type="entry name" value="Hormone_recep"/>
    <property type="match status" value="1"/>
</dbReference>
<reference evidence="9" key="1">
    <citation type="submission" date="2021-02" db="EMBL/GenBank/DDBJ databases">
        <authorList>
            <person name="Nowell W R."/>
        </authorList>
    </citation>
    <scope>NUCLEOTIDE SEQUENCE</scope>
    <source>
        <strain evidence="9">Ploen Becks lab</strain>
    </source>
</reference>
<gene>
    <name evidence="9" type="ORF">OXX778_LOCUS21034</name>
</gene>
<keyword evidence="6" id="KW-0804">Transcription</keyword>